<protein>
    <submittedName>
        <fullName evidence="1">Uncharacterized protein</fullName>
    </submittedName>
</protein>
<reference evidence="1 2" key="1">
    <citation type="journal article" date="2005" name="Nucleic Acids Res.">
        <title>Genomic blueprint of Hahella chejuensis, a marine microbe producing an algicidal agent.</title>
        <authorList>
            <person name="Jeong H."/>
            <person name="Yim J.H."/>
            <person name="Lee C."/>
            <person name="Choi S.-H."/>
            <person name="Park Y.K."/>
            <person name="Yoon S.H."/>
            <person name="Hur C.-G."/>
            <person name="Kang H.-Y."/>
            <person name="Kim D."/>
            <person name="Lee H.H."/>
            <person name="Park K.H."/>
            <person name="Park S.-H."/>
            <person name="Park H.-S."/>
            <person name="Lee H.K."/>
            <person name="Oh T.K."/>
            <person name="Kim J.F."/>
        </authorList>
    </citation>
    <scope>NUCLEOTIDE SEQUENCE [LARGE SCALE GENOMIC DNA]</scope>
    <source>
        <strain evidence="1 2">KCTC 2396</strain>
    </source>
</reference>
<dbReference type="EMBL" id="CP000155">
    <property type="protein sequence ID" value="ABC33560.1"/>
    <property type="molecule type" value="Genomic_DNA"/>
</dbReference>
<evidence type="ECO:0000313" key="2">
    <source>
        <dbReference type="Proteomes" id="UP000000238"/>
    </source>
</evidence>
<proteinExistence type="predicted"/>
<sequence>MASKITSKFKSMLRISSLHIKINDVSNIKYKLDDINDCEQNASIAKNLRR</sequence>
<organism evidence="1 2">
    <name type="scientific">Hahella chejuensis (strain KCTC 2396)</name>
    <dbReference type="NCBI Taxonomy" id="349521"/>
    <lineage>
        <taxon>Bacteria</taxon>
        <taxon>Pseudomonadati</taxon>
        <taxon>Pseudomonadota</taxon>
        <taxon>Gammaproteobacteria</taxon>
        <taxon>Oceanospirillales</taxon>
        <taxon>Hahellaceae</taxon>
        <taxon>Hahella</taxon>
    </lineage>
</organism>
<dbReference type="KEGG" id="hch:HCH_06943"/>
<dbReference type="Proteomes" id="UP000000238">
    <property type="component" value="Chromosome"/>
</dbReference>
<dbReference type="HOGENOM" id="CLU_3118442_0_0_6"/>
<evidence type="ECO:0000313" key="1">
    <source>
        <dbReference type="EMBL" id="ABC33560.1"/>
    </source>
</evidence>
<keyword evidence="2" id="KW-1185">Reference proteome</keyword>
<dbReference type="AlphaFoldDB" id="Q2S714"/>
<dbReference type="STRING" id="349521.HCH_06943"/>
<name>Q2S714_HAHCH</name>
<gene>
    <name evidence="1" type="ordered locus">HCH_06943</name>
</gene>
<accession>Q2S714</accession>